<reference evidence="7 9" key="2">
    <citation type="submission" date="2018-12" db="EMBL/GenBank/DDBJ databases">
        <authorList>
            <person name="hu s."/>
            <person name="Xu Y."/>
            <person name="Xu B."/>
            <person name="Li F."/>
        </authorList>
    </citation>
    <scope>NUCLEOTIDE SEQUENCE [LARGE SCALE GENOMIC DNA]</scope>
    <source>
        <strain evidence="7 9">KSW2-17</strain>
    </source>
</reference>
<keyword evidence="2" id="KW-0479">Metal-binding</keyword>
<comment type="similarity">
    <text evidence="1">Belongs to the glycosyl hydrolase 38 family.</text>
</comment>
<dbReference type="FunFam" id="1.20.1270.50:FF:000004">
    <property type="entry name" value="alpha-mannosidase 2C1 isoform X1"/>
    <property type="match status" value="1"/>
</dbReference>
<dbReference type="PANTHER" id="PTHR46017">
    <property type="entry name" value="ALPHA-MANNOSIDASE 2C1"/>
    <property type="match status" value="1"/>
</dbReference>
<dbReference type="SUPFAM" id="SSF88688">
    <property type="entry name" value="Families 57/38 glycoside transferase middle domain"/>
    <property type="match status" value="1"/>
</dbReference>
<dbReference type="InterPro" id="IPR000602">
    <property type="entry name" value="Glyco_hydro_38_N"/>
</dbReference>
<dbReference type="Proteomes" id="UP000241203">
    <property type="component" value="Unassembled WGS sequence"/>
</dbReference>
<name>A0A2P8GVJ0_9MICO</name>
<sequence>MHRNQKLVEERIKRVLDERITPAVYSARVPVTLAAWAVPDEPVPAAEALAAAYEPFAVGDMWGRAWSTWWFELTADIPAEWAGRTVELVVDPGFQGDWPGNQAEGLLFTPDGVPVKGIHPRNTYARLAESAVGGERIHLYLEAAANPDILVNEFIPTPYGSKKTAPAEPIYRFRTADLAVFEPEVWGLRFDVEVLYQLLKELPETEPRRHEVLRALERALDVLLLDDIVGTAAIARAELVDVLSRPANASAHVLSGIGHAHIDSAWLWPIRETKRKTGRTFSNVLALAEQYPDFKFAASSAQQYAWIKENHPTVWDGIRRAIEAGQWIVVGSQWIEPDGNLPGGEAMSRQITQGLRFFRDELGVDTHGIWLPDSFGYTAAFPQIARLAGLDWFLTQKISWNQTNEFPHHSFWWEGIDGTRIFTHFPPIDTYNSTLEGEELHHAVRQFRDKGRATTSLVPFGYGDGGGGPIREMMERQRRVESLEGSPIVKIEHPDDFFARAEEEYPDAPVWVGELYLELHRGTFTSHAREKRGNREAEHLLREAELWWTAAALRGAEYPYEVLDRLWQSTLLQQFHDILPGSSIRWVHEENEADYARNIGELDRLVADGISRAGGAGAVVNSADHERRELLLDADGAPAGVVRVPGSGFASLDVVEPASPVTAHRDGDTIVVENGLVRIVVDGRGLVVSIVDLGGDRELVPAGRAANLLQLHQDVPNAWDAWDIDAHYRNTVRDLDVADEVDLVEAGPLRAVVRVRRAFGTSRVEQTIAVHADDVRVHLGVELEWNEREKLLKASLPFVVHAQHHSAEIQYGHVRRAIHTNTSWDDARFEVMAHRWVHVEEPGYGIGVTNAATYGHDITRRVGATGEVETEVRLSLVRAANSPDPEQDAGHHSFRYAVHPGADIADVVASGYEQNLALRAPTTDEAVAVEAWSVVASAHPAVRVEAVKLADDRSGDVVVRVYESLGRRSSTTLTLGFDVAEATEVDLLERPLAEDGPRALAFARADERTVTLRLRPFQVVTLRFRRA</sequence>
<dbReference type="GO" id="GO:0046872">
    <property type="term" value="F:metal ion binding"/>
    <property type="evidence" value="ECO:0007669"/>
    <property type="project" value="UniProtKB-KW"/>
</dbReference>
<dbReference type="EMBL" id="RZGY01000001">
    <property type="protein sequence ID" value="RUQ87448.1"/>
    <property type="molecule type" value="Genomic_DNA"/>
</dbReference>
<reference evidence="6 8" key="1">
    <citation type="submission" date="2018-03" db="EMBL/GenBank/DDBJ databases">
        <title>Genomic Encyclopedia of Archaeal and Bacterial Type Strains, Phase II (KMG-II): from individual species to whole genera.</title>
        <authorList>
            <person name="Goeker M."/>
        </authorList>
    </citation>
    <scope>NUCLEOTIDE SEQUENCE [LARGE SCALE GENOMIC DNA]</scope>
    <source>
        <strain evidence="6 8">DSM 21548</strain>
    </source>
</reference>
<protein>
    <submittedName>
        <fullName evidence="6">Alpha-mannosidase</fullName>
    </submittedName>
</protein>
<dbReference type="AlphaFoldDB" id="A0A2P8GVJ0"/>
<dbReference type="Pfam" id="PF22907">
    <property type="entry name" value="Ams1-like_1st"/>
    <property type="match status" value="1"/>
</dbReference>
<dbReference type="InterPro" id="IPR027291">
    <property type="entry name" value="Glyco_hydro_38_N_sf"/>
</dbReference>
<dbReference type="Gene3D" id="2.70.98.30">
    <property type="entry name" value="Golgi alpha-mannosidase II, domain 4"/>
    <property type="match status" value="1"/>
</dbReference>
<accession>A0A2P8GVJ0</accession>
<dbReference type="InterPro" id="IPR041147">
    <property type="entry name" value="GH38_C"/>
</dbReference>
<dbReference type="InterPro" id="IPR054723">
    <property type="entry name" value="Ams1-like_N"/>
</dbReference>
<dbReference type="GO" id="GO:0030246">
    <property type="term" value="F:carbohydrate binding"/>
    <property type="evidence" value="ECO:0007669"/>
    <property type="project" value="InterPro"/>
</dbReference>
<dbReference type="SUPFAM" id="SSF88713">
    <property type="entry name" value="Glycoside hydrolase/deacetylase"/>
    <property type="match status" value="1"/>
</dbReference>
<dbReference type="InterPro" id="IPR028995">
    <property type="entry name" value="Glyco_hydro_57/38_cen_sf"/>
</dbReference>
<dbReference type="Gene3D" id="3.20.110.10">
    <property type="entry name" value="Glycoside hydrolase 38, N terminal domain"/>
    <property type="match status" value="1"/>
</dbReference>
<dbReference type="GO" id="GO:0009313">
    <property type="term" value="P:oligosaccharide catabolic process"/>
    <property type="evidence" value="ECO:0007669"/>
    <property type="project" value="TreeGrafter"/>
</dbReference>
<gene>
    <name evidence="6" type="ORF">CLV49_1598</name>
    <name evidence="7" type="ORF">ELQ93_11205</name>
</gene>
<dbReference type="InterPro" id="IPR015341">
    <property type="entry name" value="Glyco_hydro_38_cen"/>
</dbReference>
<dbReference type="GO" id="GO:0006013">
    <property type="term" value="P:mannose metabolic process"/>
    <property type="evidence" value="ECO:0007669"/>
    <property type="project" value="InterPro"/>
</dbReference>
<dbReference type="Pfam" id="PF07748">
    <property type="entry name" value="Glyco_hydro_38C"/>
    <property type="match status" value="1"/>
</dbReference>
<organism evidence="6 8">
    <name type="scientific">Labedella gwakjiensis</name>
    <dbReference type="NCBI Taxonomy" id="390269"/>
    <lineage>
        <taxon>Bacteria</taxon>
        <taxon>Bacillati</taxon>
        <taxon>Actinomycetota</taxon>
        <taxon>Actinomycetes</taxon>
        <taxon>Micrococcales</taxon>
        <taxon>Microbacteriaceae</taxon>
        <taxon>Labedella</taxon>
    </lineage>
</organism>
<dbReference type="FunFam" id="3.20.110.10:FF:000002">
    <property type="entry name" value="alpha-mannosidase 2C1 isoform X1"/>
    <property type="match status" value="1"/>
</dbReference>
<evidence type="ECO:0000256" key="1">
    <source>
        <dbReference type="ARBA" id="ARBA00009792"/>
    </source>
</evidence>
<evidence type="ECO:0000256" key="2">
    <source>
        <dbReference type="ARBA" id="ARBA00022723"/>
    </source>
</evidence>
<keyword evidence="4" id="KW-0326">Glycosidase</keyword>
<dbReference type="RefSeq" id="WP_106563059.1">
    <property type="nucleotide sequence ID" value="NZ_PYAU01000001.1"/>
</dbReference>
<dbReference type="Pfam" id="PF17677">
    <property type="entry name" value="Glyco_hydro38C2"/>
    <property type="match status" value="1"/>
</dbReference>
<evidence type="ECO:0000259" key="5">
    <source>
        <dbReference type="SMART" id="SM00872"/>
    </source>
</evidence>
<dbReference type="InterPro" id="IPR011330">
    <property type="entry name" value="Glyco_hydro/deAcase_b/a-brl"/>
</dbReference>
<dbReference type="Proteomes" id="UP000268291">
    <property type="component" value="Unassembled WGS sequence"/>
</dbReference>
<keyword evidence="9" id="KW-1185">Reference proteome</keyword>
<dbReference type="Gene3D" id="1.20.1270.50">
    <property type="entry name" value="Glycoside hydrolase family 38, central domain"/>
    <property type="match status" value="1"/>
</dbReference>
<dbReference type="SMART" id="SM00872">
    <property type="entry name" value="Alpha-mann_mid"/>
    <property type="match status" value="1"/>
</dbReference>
<dbReference type="Gene3D" id="2.60.40.2220">
    <property type="match status" value="1"/>
</dbReference>
<comment type="caution">
    <text evidence="6">The sequence shown here is derived from an EMBL/GenBank/DDBJ whole genome shotgun (WGS) entry which is preliminary data.</text>
</comment>
<evidence type="ECO:0000313" key="6">
    <source>
        <dbReference type="EMBL" id="PSL37988.1"/>
    </source>
</evidence>
<dbReference type="InterPro" id="IPR011013">
    <property type="entry name" value="Gal_mutarotase_sf_dom"/>
</dbReference>
<dbReference type="OrthoDB" id="9772207at2"/>
<dbReference type="CDD" id="cd10789">
    <property type="entry name" value="GH38N_AMII_ER_cytosolic"/>
    <property type="match status" value="1"/>
</dbReference>
<dbReference type="InterPro" id="IPR011682">
    <property type="entry name" value="Glyco_hydro_38_C"/>
</dbReference>
<proteinExistence type="inferred from homology"/>
<evidence type="ECO:0000313" key="8">
    <source>
        <dbReference type="Proteomes" id="UP000241203"/>
    </source>
</evidence>
<dbReference type="SUPFAM" id="SSF74650">
    <property type="entry name" value="Galactose mutarotase-like"/>
    <property type="match status" value="1"/>
</dbReference>
<feature type="domain" description="Glycoside hydrolase family 38 central" evidence="5">
    <location>
        <begin position="518"/>
        <end position="595"/>
    </location>
</feature>
<keyword evidence="3" id="KW-0378">Hydrolase</keyword>
<dbReference type="Pfam" id="PF01074">
    <property type="entry name" value="Glyco_hydro_38N"/>
    <property type="match status" value="1"/>
</dbReference>
<evidence type="ECO:0000313" key="9">
    <source>
        <dbReference type="Proteomes" id="UP000268291"/>
    </source>
</evidence>
<dbReference type="EMBL" id="PYAU01000001">
    <property type="protein sequence ID" value="PSL37988.1"/>
    <property type="molecule type" value="Genomic_DNA"/>
</dbReference>
<evidence type="ECO:0000313" key="7">
    <source>
        <dbReference type="EMBL" id="RUQ87448.1"/>
    </source>
</evidence>
<evidence type="ECO:0000256" key="3">
    <source>
        <dbReference type="ARBA" id="ARBA00022801"/>
    </source>
</evidence>
<dbReference type="GO" id="GO:0004559">
    <property type="term" value="F:alpha-mannosidase activity"/>
    <property type="evidence" value="ECO:0007669"/>
    <property type="project" value="InterPro"/>
</dbReference>
<dbReference type="InterPro" id="IPR037094">
    <property type="entry name" value="Glyco_hydro_38_cen_sf"/>
</dbReference>
<dbReference type="Pfam" id="PF09261">
    <property type="entry name" value="Alpha-mann_mid"/>
    <property type="match status" value="1"/>
</dbReference>
<evidence type="ECO:0000256" key="4">
    <source>
        <dbReference type="ARBA" id="ARBA00023295"/>
    </source>
</evidence>
<dbReference type="PANTHER" id="PTHR46017:SF1">
    <property type="entry name" value="ALPHA-MANNOSIDASE 2C1"/>
    <property type="match status" value="1"/>
</dbReference>